<dbReference type="EMBL" id="FO082272">
    <property type="protein sequence ID" value="CCO66030.1"/>
    <property type="molecule type" value="Genomic_DNA"/>
</dbReference>
<accession>K8F1Q8</accession>
<sequence length="162" mass="17707">MVFLVSAKKFPDSFSLLPSDSSDALFRYRKVMSVLFLLGSLLHAPDVVGIGPLSRFNAVSSFQELPVLAKLVTATWCVGGPMSAVFANKNLPIADFMVAFVASVEIIVGVDFKSGYGVEIPEPIIAAQAVNLVSAVGLRLWEKKEKDEEEERRDDDTNNNTR</sequence>
<dbReference type="Proteomes" id="UP000198341">
    <property type="component" value="Chromosome 7"/>
</dbReference>
<organism evidence="1 2">
    <name type="scientific">Bathycoccus prasinos</name>
    <dbReference type="NCBI Taxonomy" id="41875"/>
    <lineage>
        <taxon>Eukaryota</taxon>
        <taxon>Viridiplantae</taxon>
        <taxon>Chlorophyta</taxon>
        <taxon>Mamiellophyceae</taxon>
        <taxon>Mamiellales</taxon>
        <taxon>Bathycoccaceae</taxon>
        <taxon>Bathycoccus</taxon>
    </lineage>
</organism>
<dbReference type="RefSeq" id="XP_007511942.1">
    <property type="nucleotide sequence ID" value="XM_007511880.1"/>
</dbReference>
<dbReference type="GeneID" id="19014689"/>
<name>K8F1Q8_9CHLO</name>
<protein>
    <submittedName>
        <fullName evidence="1">Uncharacterized protein</fullName>
    </submittedName>
</protein>
<gene>
    <name evidence="1" type="ORF">Bathy07g02000</name>
</gene>
<dbReference type="KEGG" id="bpg:Bathy07g02000"/>
<keyword evidence="2" id="KW-1185">Reference proteome</keyword>
<evidence type="ECO:0000313" key="1">
    <source>
        <dbReference type="EMBL" id="CCO66030.1"/>
    </source>
</evidence>
<dbReference type="AlphaFoldDB" id="K8F1Q8"/>
<evidence type="ECO:0000313" key="2">
    <source>
        <dbReference type="Proteomes" id="UP000198341"/>
    </source>
</evidence>
<proteinExistence type="predicted"/>
<reference evidence="1 2" key="1">
    <citation type="submission" date="2011-10" db="EMBL/GenBank/DDBJ databases">
        <authorList>
            <person name="Genoscope - CEA"/>
        </authorList>
    </citation>
    <scope>NUCLEOTIDE SEQUENCE [LARGE SCALE GENOMIC DNA]</scope>
    <source>
        <strain evidence="1 2">RCC 1105</strain>
    </source>
</reference>